<evidence type="ECO:0000313" key="10">
    <source>
        <dbReference type="EMBL" id="CAG6626703.1"/>
    </source>
</evidence>
<evidence type="ECO:0000256" key="3">
    <source>
        <dbReference type="ARBA" id="ARBA00006958"/>
    </source>
</evidence>
<keyword evidence="6" id="KW-0378">Hydrolase</keyword>
<organism evidence="10">
    <name type="scientific">Cacopsylla melanoneura</name>
    <dbReference type="NCBI Taxonomy" id="428564"/>
    <lineage>
        <taxon>Eukaryota</taxon>
        <taxon>Metazoa</taxon>
        <taxon>Ecdysozoa</taxon>
        <taxon>Arthropoda</taxon>
        <taxon>Hexapoda</taxon>
        <taxon>Insecta</taxon>
        <taxon>Pterygota</taxon>
        <taxon>Neoptera</taxon>
        <taxon>Paraneoptera</taxon>
        <taxon>Hemiptera</taxon>
        <taxon>Sternorrhyncha</taxon>
        <taxon>Psylloidea</taxon>
        <taxon>Psyllidae</taxon>
        <taxon>Psyllinae</taxon>
        <taxon>Cacopsylla</taxon>
    </lineage>
</organism>
<accession>A0A8D8VL23</accession>
<comment type="subcellular location">
    <subcellularLocation>
        <location evidence="2">Nucleus</location>
    </subcellularLocation>
</comment>
<proteinExistence type="inferred from homology"/>
<dbReference type="PANTHER" id="PTHR22930:SF269">
    <property type="entry name" value="NUCLEASE HARBI1-LIKE PROTEIN"/>
    <property type="match status" value="1"/>
</dbReference>
<dbReference type="EMBL" id="HBUF01063309">
    <property type="protein sequence ID" value="CAG6626703.1"/>
    <property type="molecule type" value="Transcribed_RNA"/>
</dbReference>
<dbReference type="PANTHER" id="PTHR22930">
    <property type="match status" value="1"/>
</dbReference>
<evidence type="ECO:0000256" key="1">
    <source>
        <dbReference type="ARBA" id="ARBA00001968"/>
    </source>
</evidence>
<dbReference type="InterPro" id="IPR027806">
    <property type="entry name" value="HARBI1_dom"/>
</dbReference>
<dbReference type="Pfam" id="PF13359">
    <property type="entry name" value="DDE_Tnp_4"/>
    <property type="match status" value="1"/>
</dbReference>
<evidence type="ECO:0000256" key="4">
    <source>
        <dbReference type="ARBA" id="ARBA00022722"/>
    </source>
</evidence>
<dbReference type="AlphaFoldDB" id="A0A8D8VL23"/>
<dbReference type="GO" id="GO:0004518">
    <property type="term" value="F:nuclease activity"/>
    <property type="evidence" value="ECO:0007669"/>
    <property type="project" value="UniProtKB-KW"/>
</dbReference>
<dbReference type="InterPro" id="IPR045249">
    <property type="entry name" value="HARBI1-like"/>
</dbReference>
<dbReference type="GO" id="GO:0016787">
    <property type="term" value="F:hydrolase activity"/>
    <property type="evidence" value="ECO:0007669"/>
    <property type="project" value="UniProtKB-KW"/>
</dbReference>
<dbReference type="GO" id="GO:0005634">
    <property type="term" value="C:nucleus"/>
    <property type="evidence" value="ECO:0007669"/>
    <property type="project" value="UniProtKB-SubCell"/>
</dbReference>
<keyword evidence="4" id="KW-0540">Nuclease</keyword>
<keyword evidence="5" id="KW-0479">Metal-binding</keyword>
<name>A0A8D8VL23_9HEMI</name>
<evidence type="ECO:0000256" key="6">
    <source>
        <dbReference type="ARBA" id="ARBA00022801"/>
    </source>
</evidence>
<evidence type="ECO:0000256" key="5">
    <source>
        <dbReference type="ARBA" id="ARBA00022723"/>
    </source>
</evidence>
<feature type="domain" description="DDE Tnp4" evidence="9">
    <location>
        <begin position="109"/>
        <end position="273"/>
    </location>
</feature>
<dbReference type="GO" id="GO:0046872">
    <property type="term" value="F:metal ion binding"/>
    <property type="evidence" value="ECO:0007669"/>
    <property type="project" value="UniProtKB-KW"/>
</dbReference>
<comment type="cofactor">
    <cofactor evidence="1">
        <name>a divalent metal cation</name>
        <dbReference type="ChEBI" id="CHEBI:60240"/>
    </cofactor>
</comment>
<evidence type="ECO:0000259" key="9">
    <source>
        <dbReference type="Pfam" id="PF13359"/>
    </source>
</evidence>
<feature type="region of interest" description="Disordered" evidence="8">
    <location>
        <begin position="288"/>
        <end position="308"/>
    </location>
</feature>
<evidence type="ECO:0000256" key="8">
    <source>
        <dbReference type="SAM" id="MobiDB-lite"/>
    </source>
</evidence>
<evidence type="ECO:0000256" key="7">
    <source>
        <dbReference type="ARBA" id="ARBA00023242"/>
    </source>
</evidence>
<comment type="similarity">
    <text evidence="3">Belongs to the HARBI1 family.</text>
</comment>
<feature type="compositionally biased region" description="Low complexity" evidence="8">
    <location>
        <begin position="289"/>
        <end position="303"/>
    </location>
</feature>
<protein>
    <submittedName>
        <fullName evidence="10">Nuclease HARBI1</fullName>
    </submittedName>
</protein>
<sequence>MSKECFNLLLSKLEDSLTKQNTNYRQSISAKQRIAVCLRYLATGDSQRTISFSYRLGHSTVCSIIHDVCQTIVANLQQEMLPPPTEERWRQIALKFEEICKFPNCIGAVDGKHVVIQAPKNSGSQFFNYKKTFSTVLMALVDAECNFIAVDVGGFGRHSDGGIFAHSNLGKALETGRFNVPGPSALPGTNAEAPYVVVGDQAFPLKNYLMRPYPGENLPREKEVFNMRLTKARRVVENAFGILAQKFRIYNRRIHADPDNVDNMVMATCILHNFIKMHDRKSFRVPLDSGSRGSVESSGGIESLPLQGGNASQQAFQTRELFKEYFNSAIGMIPIQQRAVPLVPPRR</sequence>
<evidence type="ECO:0000256" key="2">
    <source>
        <dbReference type="ARBA" id="ARBA00004123"/>
    </source>
</evidence>
<reference evidence="10" key="1">
    <citation type="submission" date="2021-05" db="EMBL/GenBank/DDBJ databases">
        <authorList>
            <person name="Alioto T."/>
            <person name="Alioto T."/>
            <person name="Gomez Garrido J."/>
        </authorList>
    </citation>
    <scope>NUCLEOTIDE SEQUENCE</scope>
</reference>
<keyword evidence="7" id="KW-0539">Nucleus</keyword>